<dbReference type="PANTHER" id="PTHR21666:SF270">
    <property type="entry name" value="MUREIN HYDROLASE ACTIVATOR ENVC"/>
    <property type="match status" value="1"/>
</dbReference>
<evidence type="ECO:0000313" key="3">
    <source>
        <dbReference type="EMBL" id="OGE28128.1"/>
    </source>
</evidence>
<feature type="coiled-coil region" evidence="1">
    <location>
        <begin position="189"/>
        <end position="216"/>
    </location>
</feature>
<dbReference type="InterPro" id="IPR050570">
    <property type="entry name" value="Cell_wall_metabolism_enzyme"/>
</dbReference>
<dbReference type="InterPro" id="IPR016047">
    <property type="entry name" value="M23ase_b-sheet_dom"/>
</dbReference>
<feature type="coiled-coil region" evidence="1">
    <location>
        <begin position="34"/>
        <end position="110"/>
    </location>
</feature>
<evidence type="ECO:0000313" key="4">
    <source>
        <dbReference type="Proteomes" id="UP000177555"/>
    </source>
</evidence>
<dbReference type="Gene3D" id="6.10.250.3150">
    <property type="match status" value="1"/>
</dbReference>
<protein>
    <recommendedName>
        <fullName evidence="2">M23ase beta-sheet core domain-containing protein</fullName>
    </recommendedName>
</protein>
<dbReference type="Pfam" id="PF01551">
    <property type="entry name" value="Peptidase_M23"/>
    <property type="match status" value="2"/>
</dbReference>
<organism evidence="3 4">
    <name type="scientific">Candidatus Daviesbacteria bacterium RIFCSPHIGHO2_01_FULL_40_11</name>
    <dbReference type="NCBI Taxonomy" id="1797762"/>
    <lineage>
        <taxon>Bacteria</taxon>
        <taxon>Candidatus Daviesiibacteriota</taxon>
    </lineage>
</organism>
<name>A0A1F5JHV3_9BACT</name>
<dbReference type="EMBL" id="MFCP01000021">
    <property type="protein sequence ID" value="OGE28128.1"/>
    <property type="molecule type" value="Genomic_DNA"/>
</dbReference>
<dbReference type="InterPro" id="IPR011055">
    <property type="entry name" value="Dup_hybrid_motif"/>
</dbReference>
<gene>
    <name evidence="3" type="ORF">A2867_01075</name>
</gene>
<evidence type="ECO:0000259" key="2">
    <source>
        <dbReference type="Pfam" id="PF01551"/>
    </source>
</evidence>
<dbReference type="AlphaFoldDB" id="A0A1F5JHV3"/>
<dbReference type="PANTHER" id="PTHR21666">
    <property type="entry name" value="PEPTIDASE-RELATED"/>
    <property type="match status" value="1"/>
</dbReference>
<dbReference type="Gene3D" id="2.70.70.10">
    <property type="entry name" value="Glucose Permease (Domain IIA)"/>
    <property type="match status" value="2"/>
</dbReference>
<proteinExistence type="predicted"/>
<dbReference type="SUPFAM" id="SSF51261">
    <property type="entry name" value="Duplicated hybrid motif"/>
    <property type="match status" value="2"/>
</dbReference>
<reference evidence="3 4" key="1">
    <citation type="journal article" date="2016" name="Nat. Commun.">
        <title>Thousands of microbial genomes shed light on interconnected biogeochemical processes in an aquifer system.</title>
        <authorList>
            <person name="Anantharaman K."/>
            <person name="Brown C.T."/>
            <person name="Hug L.A."/>
            <person name="Sharon I."/>
            <person name="Castelle C.J."/>
            <person name="Probst A.J."/>
            <person name="Thomas B.C."/>
            <person name="Singh A."/>
            <person name="Wilkins M.J."/>
            <person name="Karaoz U."/>
            <person name="Brodie E.L."/>
            <person name="Williams K.H."/>
            <person name="Hubbard S.S."/>
            <person name="Banfield J.F."/>
        </authorList>
    </citation>
    <scope>NUCLEOTIDE SEQUENCE [LARGE SCALE GENOMIC DNA]</scope>
</reference>
<feature type="domain" description="M23ase beta-sheet core" evidence="2">
    <location>
        <begin position="225"/>
        <end position="281"/>
    </location>
</feature>
<keyword evidence="1" id="KW-0175">Coiled coil</keyword>
<feature type="domain" description="M23ase beta-sheet core" evidence="2">
    <location>
        <begin position="338"/>
        <end position="395"/>
    </location>
</feature>
<evidence type="ECO:0000256" key="1">
    <source>
        <dbReference type="SAM" id="Coils"/>
    </source>
</evidence>
<sequence length="396" mass="44492">MKKLLLFLLVFSFVTFVSLYPIPYTLYPIYAQSTDELAQQLKDKQAEIQKLEAQLAEAKNQEKTLKSQLNLIDGQTKVTELKIEETNLKIEKLKREISDLSTRINRIGATLDSLSEILLQRIIQTYKYSNAVSTIDLLFSSHGFADLIERLKYIQVAQAYDKKKLYELQATKLAYNDQKQDKVTRQTEAEKLNKDLEVYKQQLDEQKKTKDELLKVTKNDEARYQTLIVQLKADTDSIRRALSGAGVKKGPVKRGETIAVVGNSGCSTGSHLHFEVMNNAKVENNTVVGRENKVDPKPFLDSGQFEKPLASYDGSECGSSCRVGQISTKFGEIYFLGEHKGLDIAEYAGTPIRAAADGVAYEFSDSSACYLTGTVGRGVVIDHDNSDYVTLYWHIP</sequence>
<dbReference type="GO" id="GO:0004222">
    <property type="term" value="F:metalloendopeptidase activity"/>
    <property type="evidence" value="ECO:0007669"/>
    <property type="project" value="TreeGrafter"/>
</dbReference>
<accession>A0A1F5JHV3</accession>
<dbReference type="Proteomes" id="UP000177555">
    <property type="component" value="Unassembled WGS sequence"/>
</dbReference>
<dbReference type="CDD" id="cd12797">
    <property type="entry name" value="M23_peptidase"/>
    <property type="match status" value="2"/>
</dbReference>
<comment type="caution">
    <text evidence="3">The sequence shown here is derived from an EMBL/GenBank/DDBJ whole genome shotgun (WGS) entry which is preliminary data.</text>
</comment>